<feature type="compositionally biased region" description="Polar residues" evidence="1">
    <location>
        <begin position="67"/>
        <end position="76"/>
    </location>
</feature>
<accession>A0A833RA35</accession>
<evidence type="ECO:0000256" key="1">
    <source>
        <dbReference type="SAM" id="MobiDB-lite"/>
    </source>
</evidence>
<reference evidence="2" key="1">
    <citation type="submission" date="2020-01" db="EMBL/GenBank/DDBJ databases">
        <title>Genome sequence of Kobresia littledalei, the first chromosome-level genome in the family Cyperaceae.</title>
        <authorList>
            <person name="Qu G."/>
        </authorList>
    </citation>
    <scope>NUCLEOTIDE SEQUENCE</scope>
    <source>
        <strain evidence="2">C.B.Clarke</strain>
        <tissue evidence="2">Leaf</tissue>
    </source>
</reference>
<dbReference type="AlphaFoldDB" id="A0A833RA35"/>
<evidence type="ECO:0000313" key="2">
    <source>
        <dbReference type="EMBL" id="KAF3335823.1"/>
    </source>
</evidence>
<dbReference type="EMBL" id="SWLB01000008">
    <property type="protein sequence ID" value="KAF3335823.1"/>
    <property type="molecule type" value="Genomic_DNA"/>
</dbReference>
<organism evidence="2 3">
    <name type="scientific">Carex littledalei</name>
    <dbReference type="NCBI Taxonomy" id="544730"/>
    <lineage>
        <taxon>Eukaryota</taxon>
        <taxon>Viridiplantae</taxon>
        <taxon>Streptophyta</taxon>
        <taxon>Embryophyta</taxon>
        <taxon>Tracheophyta</taxon>
        <taxon>Spermatophyta</taxon>
        <taxon>Magnoliopsida</taxon>
        <taxon>Liliopsida</taxon>
        <taxon>Poales</taxon>
        <taxon>Cyperaceae</taxon>
        <taxon>Cyperoideae</taxon>
        <taxon>Cariceae</taxon>
        <taxon>Carex</taxon>
        <taxon>Carex subgen. Euthyceras</taxon>
    </lineage>
</organism>
<evidence type="ECO:0000313" key="3">
    <source>
        <dbReference type="Proteomes" id="UP000623129"/>
    </source>
</evidence>
<protein>
    <submittedName>
        <fullName evidence="2">Uncharacterized protein</fullName>
    </submittedName>
</protein>
<dbReference type="Proteomes" id="UP000623129">
    <property type="component" value="Unassembled WGS sequence"/>
</dbReference>
<comment type="caution">
    <text evidence="2">The sequence shown here is derived from an EMBL/GenBank/DDBJ whole genome shotgun (WGS) entry which is preliminary data.</text>
</comment>
<name>A0A833RA35_9POAL</name>
<keyword evidence="3" id="KW-1185">Reference proteome</keyword>
<sequence length="225" mass="24488">MAQNKGKAVADQQPTVEVQHDPPSLRLQTRQQQAAKTILQSINCHPGKFGQTSNAGSGVHETEEATPYTSPISNRSAEYPSDSPSHIELEDQSTDPFEASIQLMGLTDEQRARWADMEDEFEQALLSPQQPLHDDQGNIHSKSNLQDLTMDEVVPAELQDEVVPAEPHGLEAEPTAFHAETAVLHAETAALHAETTALHAETTAFQTEPAVLEAEPAAFEVQPTT</sequence>
<feature type="region of interest" description="Disordered" evidence="1">
    <location>
        <begin position="1"/>
        <end position="33"/>
    </location>
</feature>
<feature type="region of interest" description="Disordered" evidence="1">
    <location>
        <begin position="49"/>
        <end position="90"/>
    </location>
</feature>
<gene>
    <name evidence="2" type="ORF">FCM35_KLT20330</name>
</gene>
<proteinExistence type="predicted"/>